<gene>
    <name evidence="3" type="ORF">HHL17_02500</name>
</gene>
<reference evidence="3 4" key="1">
    <citation type="submission" date="2020-04" db="EMBL/GenBank/DDBJ databases">
        <title>Chitinophaga sp. G-6-1-13 sp. nov., isolated from soil.</title>
        <authorList>
            <person name="Dahal R.H."/>
            <person name="Chaudhary D.K."/>
        </authorList>
    </citation>
    <scope>NUCLEOTIDE SEQUENCE [LARGE SCALE GENOMIC DNA]</scope>
    <source>
        <strain evidence="3 4">G-6-1-13</strain>
    </source>
</reference>
<organism evidence="3 4">
    <name type="scientific">Chitinophaga fulva</name>
    <dbReference type="NCBI Taxonomy" id="2728842"/>
    <lineage>
        <taxon>Bacteria</taxon>
        <taxon>Pseudomonadati</taxon>
        <taxon>Bacteroidota</taxon>
        <taxon>Chitinophagia</taxon>
        <taxon>Chitinophagales</taxon>
        <taxon>Chitinophagaceae</taxon>
        <taxon>Chitinophaga</taxon>
    </lineage>
</organism>
<dbReference type="Proteomes" id="UP000583266">
    <property type="component" value="Unassembled WGS sequence"/>
</dbReference>
<dbReference type="RefSeq" id="WP_169223214.1">
    <property type="nucleotide sequence ID" value="NZ_JABBGC010000001.1"/>
</dbReference>
<comment type="caution">
    <text evidence="3">The sequence shown here is derived from an EMBL/GenBank/DDBJ whole genome shotgun (WGS) entry which is preliminary data.</text>
</comment>
<name>A0A848GE58_9BACT</name>
<keyword evidence="4" id="KW-1185">Reference proteome</keyword>
<feature type="chain" id="PRO_5032838406" evidence="1">
    <location>
        <begin position="22"/>
        <end position="231"/>
    </location>
</feature>
<dbReference type="AlphaFoldDB" id="A0A848GE58"/>
<dbReference type="EMBL" id="JABBGC010000001">
    <property type="protein sequence ID" value="NML36057.1"/>
    <property type="molecule type" value="Genomic_DNA"/>
</dbReference>
<protein>
    <submittedName>
        <fullName evidence="3">PorT family protein</fullName>
    </submittedName>
</protein>
<keyword evidence="1" id="KW-0732">Signal</keyword>
<feature type="domain" description="Outer membrane protein beta-barrel" evidence="2">
    <location>
        <begin position="23"/>
        <end position="207"/>
    </location>
</feature>
<sequence>MKCLKFLCVLACMACATIVNAQVSLGLQGGYVNAKMDASSGSFEVTQPGSKPLHSWQAGFYLNIPVFPNGALQPGLSYIVKGANRPFNGQEGVNVALPGATKIRLQYLELPVNLVYKIPIGIGKLAVGGGGYAAYATRGDYTLAIYKEGKLLQSSSQQVDFSKNPNVLTTDYNLHRWDAGLNATATIEFNCYLTLGVKYSYGLVDIDRSGGSLKNRYFGVNLGVLFNREDW</sequence>
<evidence type="ECO:0000259" key="2">
    <source>
        <dbReference type="Pfam" id="PF13568"/>
    </source>
</evidence>
<evidence type="ECO:0000313" key="3">
    <source>
        <dbReference type="EMBL" id="NML36057.1"/>
    </source>
</evidence>
<proteinExistence type="predicted"/>
<feature type="signal peptide" evidence="1">
    <location>
        <begin position="1"/>
        <end position="21"/>
    </location>
</feature>
<evidence type="ECO:0000256" key="1">
    <source>
        <dbReference type="SAM" id="SignalP"/>
    </source>
</evidence>
<accession>A0A848GE58</accession>
<evidence type="ECO:0000313" key="4">
    <source>
        <dbReference type="Proteomes" id="UP000583266"/>
    </source>
</evidence>
<dbReference type="Pfam" id="PF13568">
    <property type="entry name" value="OMP_b-brl_2"/>
    <property type="match status" value="1"/>
</dbReference>
<dbReference type="InterPro" id="IPR025665">
    <property type="entry name" value="Beta-barrel_OMP_2"/>
</dbReference>